<proteinExistence type="predicted"/>
<name>A0A232LRH4_9EURO</name>
<sequence length="264" mass="30077">MTPALLGLPILENPITKIGGSGRSWQDLEKAGLITLRDKHVELPFVFVQIYTQHLRSQGVKLTGLIDILNELRGGSSWRQNEKCDLAVVILHILHWHYSHPNRNTFRLEEVFWGVKGTAASAELNIPKAVKFTDILDTWPICLESMFNPGEHLREGAYLGNGQDVFADSWIVFNRARDDGKVVLAVESKQRTKPEPLTPKYFNDHKEKVTNGLQQTPFVFIMVADMLGDNIEAAEDEIIITQGNMDELYGRWLGQRRRLSFLRK</sequence>
<gene>
    <name evidence="1" type="ORF">Egran_05835</name>
</gene>
<comment type="caution">
    <text evidence="1">The sequence shown here is derived from an EMBL/GenBank/DDBJ whole genome shotgun (WGS) entry which is preliminary data.</text>
</comment>
<dbReference type="OrthoDB" id="5595157at2759"/>
<dbReference type="EMBL" id="NPHW01005789">
    <property type="protein sequence ID" value="OXV06397.1"/>
    <property type="molecule type" value="Genomic_DNA"/>
</dbReference>
<protein>
    <submittedName>
        <fullName evidence="1">Uncharacterized protein</fullName>
    </submittedName>
</protein>
<evidence type="ECO:0000313" key="2">
    <source>
        <dbReference type="Proteomes" id="UP000243515"/>
    </source>
</evidence>
<dbReference type="Proteomes" id="UP000243515">
    <property type="component" value="Unassembled WGS sequence"/>
</dbReference>
<evidence type="ECO:0000313" key="1">
    <source>
        <dbReference type="EMBL" id="OXV06397.1"/>
    </source>
</evidence>
<organism evidence="1 2">
    <name type="scientific">Elaphomyces granulatus</name>
    <dbReference type="NCBI Taxonomy" id="519963"/>
    <lineage>
        <taxon>Eukaryota</taxon>
        <taxon>Fungi</taxon>
        <taxon>Dikarya</taxon>
        <taxon>Ascomycota</taxon>
        <taxon>Pezizomycotina</taxon>
        <taxon>Eurotiomycetes</taxon>
        <taxon>Eurotiomycetidae</taxon>
        <taxon>Eurotiales</taxon>
        <taxon>Elaphomycetaceae</taxon>
        <taxon>Elaphomyces</taxon>
    </lineage>
</organism>
<reference evidence="1 2" key="1">
    <citation type="journal article" date="2015" name="Environ. Microbiol.">
        <title>Metagenome sequence of Elaphomyces granulatus from sporocarp tissue reveals Ascomycota ectomycorrhizal fingerprints of genome expansion and a Proteobacteria-rich microbiome.</title>
        <authorList>
            <person name="Quandt C.A."/>
            <person name="Kohler A."/>
            <person name="Hesse C.N."/>
            <person name="Sharpton T.J."/>
            <person name="Martin F."/>
            <person name="Spatafora J.W."/>
        </authorList>
    </citation>
    <scope>NUCLEOTIDE SEQUENCE [LARGE SCALE GENOMIC DNA]</scope>
    <source>
        <strain evidence="1 2">OSC145934</strain>
    </source>
</reference>
<accession>A0A232LRH4</accession>
<dbReference type="AlphaFoldDB" id="A0A232LRH4"/>
<keyword evidence="2" id="KW-1185">Reference proteome</keyword>